<organism evidence="1 2">
    <name type="scientific">Racocetra persica</name>
    <dbReference type="NCBI Taxonomy" id="160502"/>
    <lineage>
        <taxon>Eukaryota</taxon>
        <taxon>Fungi</taxon>
        <taxon>Fungi incertae sedis</taxon>
        <taxon>Mucoromycota</taxon>
        <taxon>Glomeromycotina</taxon>
        <taxon>Glomeromycetes</taxon>
        <taxon>Diversisporales</taxon>
        <taxon>Gigasporaceae</taxon>
        <taxon>Racocetra</taxon>
    </lineage>
</organism>
<evidence type="ECO:0000313" key="2">
    <source>
        <dbReference type="Proteomes" id="UP000789920"/>
    </source>
</evidence>
<reference evidence="1" key="1">
    <citation type="submission" date="2021-06" db="EMBL/GenBank/DDBJ databases">
        <authorList>
            <person name="Kallberg Y."/>
            <person name="Tangrot J."/>
            <person name="Rosling A."/>
        </authorList>
    </citation>
    <scope>NUCLEOTIDE SEQUENCE</scope>
    <source>
        <strain evidence="1">MA461A</strain>
    </source>
</reference>
<sequence length="44" mass="4947">MASYINSQKVLGDIINRESMDSNNNETSKKRKSEVPDEDSDTLS</sequence>
<accession>A0ACA9NL33</accession>
<comment type="caution">
    <text evidence="1">The sequence shown here is derived from an EMBL/GenBank/DDBJ whole genome shotgun (WGS) entry which is preliminary data.</text>
</comment>
<feature type="non-terminal residue" evidence="1">
    <location>
        <position position="44"/>
    </location>
</feature>
<evidence type="ECO:0000313" key="1">
    <source>
        <dbReference type="EMBL" id="CAG8662074.1"/>
    </source>
</evidence>
<protein>
    <submittedName>
        <fullName evidence="1">25407_t:CDS:1</fullName>
    </submittedName>
</protein>
<gene>
    <name evidence="1" type="ORF">RPERSI_LOCUS8317</name>
</gene>
<name>A0ACA9NL33_9GLOM</name>
<dbReference type="Proteomes" id="UP000789920">
    <property type="component" value="Unassembled WGS sequence"/>
</dbReference>
<keyword evidence="2" id="KW-1185">Reference proteome</keyword>
<dbReference type="EMBL" id="CAJVQC010014923">
    <property type="protein sequence ID" value="CAG8662074.1"/>
    <property type="molecule type" value="Genomic_DNA"/>
</dbReference>
<proteinExistence type="predicted"/>